<accession>A0A0K9PXA6</accession>
<dbReference type="PROSITE" id="PS51745">
    <property type="entry name" value="PB1"/>
    <property type="match status" value="1"/>
</dbReference>
<evidence type="ECO:0000256" key="5">
    <source>
        <dbReference type="ARBA" id="ARBA00023125"/>
    </source>
</evidence>
<dbReference type="InterPro" id="IPR015300">
    <property type="entry name" value="DNA-bd_pseudobarrel_sf"/>
</dbReference>
<dbReference type="InterPro" id="IPR003340">
    <property type="entry name" value="B3_DNA-bd"/>
</dbReference>
<dbReference type="Gene3D" id="2.30.30.1040">
    <property type="match status" value="1"/>
</dbReference>
<dbReference type="OrthoDB" id="2016915at2759"/>
<dbReference type="Pfam" id="PF06507">
    <property type="entry name" value="ARF_AD"/>
    <property type="match status" value="1"/>
</dbReference>
<evidence type="ECO:0000313" key="13">
    <source>
        <dbReference type="EMBL" id="KMZ73673.1"/>
    </source>
</evidence>
<dbReference type="STRING" id="29655.A0A0K9PXA6"/>
<keyword evidence="5 9" id="KW-0238">DNA-binding</keyword>
<dbReference type="InterPro" id="IPR044835">
    <property type="entry name" value="ARF_plant"/>
</dbReference>
<dbReference type="AlphaFoldDB" id="A0A0K9PXA6"/>
<dbReference type="GO" id="GO:0005634">
    <property type="term" value="C:nucleus"/>
    <property type="evidence" value="ECO:0000318"/>
    <property type="project" value="GO_Central"/>
</dbReference>
<comment type="caution">
    <text evidence="13">The sequence shown here is derived from an EMBL/GenBank/DDBJ whole genome shotgun (WGS) entry which is preliminary data.</text>
</comment>
<comment type="subunit">
    <text evidence="9">Homodimers and heterodimers.</text>
</comment>
<dbReference type="Proteomes" id="UP000036987">
    <property type="component" value="Unassembled WGS sequence"/>
</dbReference>
<dbReference type="OMA" id="MSLEGCD"/>
<dbReference type="Gene3D" id="3.10.20.90">
    <property type="entry name" value="Phosphatidylinositol 3-kinase Catalytic Subunit, Chain A, domain 1"/>
    <property type="match status" value="1"/>
</dbReference>
<name>A0A0K9PXA6_ZOSMR</name>
<feature type="domain" description="TF-B3" evidence="11">
    <location>
        <begin position="140"/>
        <end position="242"/>
    </location>
</feature>
<dbReference type="FunFam" id="2.30.30.1040:FF:000001">
    <property type="entry name" value="Auxin response factor"/>
    <property type="match status" value="1"/>
</dbReference>
<keyword evidence="14" id="KW-1185">Reference proteome</keyword>
<dbReference type="Pfam" id="PF02309">
    <property type="entry name" value="AUX_IAA"/>
    <property type="match status" value="1"/>
</dbReference>
<feature type="region of interest" description="Disordered" evidence="10">
    <location>
        <begin position="1"/>
        <end position="28"/>
    </location>
</feature>
<reference evidence="14" key="1">
    <citation type="journal article" date="2016" name="Nature">
        <title>The genome of the seagrass Zostera marina reveals angiosperm adaptation to the sea.</title>
        <authorList>
            <person name="Olsen J.L."/>
            <person name="Rouze P."/>
            <person name="Verhelst B."/>
            <person name="Lin Y.-C."/>
            <person name="Bayer T."/>
            <person name="Collen J."/>
            <person name="Dattolo E."/>
            <person name="De Paoli E."/>
            <person name="Dittami S."/>
            <person name="Maumus F."/>
            <person name="Michel G."/>
            <person name="Kersting A."/>
            <person name="Lauritano C."/>
            <person name="Lohaus R."/>
            <person name="Toepel M."/>
            <person name="Tonon T."/>
            <person name="Vanneste K."/>
            <person name="Amirebrahimi M."/>
            <person name="Brakel J."/>
            <person name="Bostroem C."/>
            <person name="Chovatia M."/>
            <person name="Grimwood J."/>
            <person name="Jenkins J.W."/>
            <person name="Jueterbock A."/>
            <person name="Mraz A."/>
            <person name="Stam W.T."/>
            <person name="Tice H."/>
            <person name="Bornberg-Bauer E."/>
            <person name="Green P.J."/>
            <person name="Pearson G.A."/>
            <person name="Procaccini G."/>
            <person name="Duarte C.M."/>
            <person name="Schmutz J."/>
            <person name="Reusch T.B.H."/>
            <person name="Van de Peer Y."/>
        </authorList>
    </citation>
    <scope>NUCLEOTIDE SEQUENCE [LARGE SCALE GENOMIC DNA]</scope>
    <source>
        <strain evidence="14">cv. Finnish</strain>
    </source>
</reference>
<evidence type="ECO:0000256" key="6">
    <source>
        <dbReference type="ARBA" id="ARBA00023163"/>
    </source>
</evidence>
<evidence type="ECO:0000256" key="9">
    <source>
        <dbReference type="RuleBase" id="RU004561"/>
    </source>
</evidence>
<dbReference type="FunFam" id="3.10.20.90:FF:000047">
    <property type="entry name" value="Auxin response factor"/>
    <property type="match status" value="1"/>
</dbReference>
<dbReference type="PANTHER" id="PTHR31384:SF9">
    <property type="entry name" value="AUXIN RESPONSE FACTOR 19"/>
    <property type="match status" value="1"/>
</dbReference>
<keyword evidence="7 9" id="KW-0539">Nucleus</keyword>
<feature type="domain" description="PB1" evidence="12">
    <location>
        <begin position="931"/>
        <end position="1015"/>
    </location>
</feature>
<evidence type="ECO:0000259" key="12">
    <source>
        <dbReference type="PROSITE" id="PS51745"/>
    </source>
</evidence>
<evidence type="ECO:0000313" key="14">
    <source>
        <dbReference type="Proteomes" id="UP000036987"/>
    </source>
</evidence>
<proteinExistence type="inferred from homology"/>
<evidence type="ECO:0000256" key="2">
    <source>
        <dbReference type="ARBA" id="ARBA00004123"/>
    </source>
</evidence>
<dbReference type="FunFam" id="2.40.330.10:FF:000001">
    <property type="entry name" value="Auxin response factor"/>
    <property type="match status" value="1"/>
</dbReference>
<comment type="similarity">
    <text evidence="3 9">Belongs to the ARF family.</text>
</comment>
<dbReference type="PROSITE" id="PS50863">
    <property type="entry name" value="B3"/>
    <property type="match status" value="1"/>
</dbReference>
<comment type="function">
    <text evidence="1 9">Auxin response factors (ARFs) are transcriptional factors that bind specifically to the DNA sequence 5'-TGTCTC-3' found in the auxin-responsive promoter elements (AuxREs).</text>
</comment>
<dbReference type="SUPFAM" id="SSF54277">
    <property type="entry name" value="CAD &amp; PB1 domains"/>
    <property type="match status" value="1"/>
</dbReference>
<organism evidence="13 14">
    <name type="scientific">Zostera marina</name>
    <name type="common">Eelgrass</name>
    <dbReference type="NCBI Taxonomy" id="29655"/>
    <lineage>
        <taxon>Eukaryota</taxon>
        <taxon>Viridiplantae</taxon>
        <taxon>Streptophyta</taxon>
        <taxon>Embryophyta</taxon>
        <taxon>Tracheophyta</taxon>
        <taxon>Spermatophyta</taxon>
        <taxon>Magnoliopsida</taxon>
        <taxon>Liliopsida</taxon>
        <taxon>Zosteraceae</taxon>
        <taxon>Zostera</taxon>
    </lineage>
</organism>
<dbReference type="GO" id="GO:0006355">
    <property type="term" value="P:regulation of DNA-templated transcription"/>
    <property type="evidence" value="ECO:0000318"/>
    <property type="project" value="GO_Central"/>
</dbReference>
<dbReference type="SMART" id="SM01019">
    <property type="entry name" value="B3"/>
    <property type="match status" value="1"/>
</dbReference>
<gene>
    <name evidence="13" type="ORF">ZOSMA_144G00340</name>
</gene>
<dbReference type="GO" id="GO:0000976">
    <property type="term" value="F:transcription cis-regulatory region binding"/>
    <property type="evidence" value="ECO:0000318"/>
    <property type="project" value="GO_Central"/>
</dbReference>
<keyword evidence="4 9" id="KW-0805">Transcription regulation</keyword>
<dbReference type="Pfam" id="PF02362">
    <property type="entry name" value="B3"/>
    <property type="match status" value="1"/>
</dbReference>
<dbReference type="SUPFAM" id="SSF101936">
    <property type="entry name" value="DNA-binding pseudobarrel domain"/>
    <property type="match status" value="1"/>
</dbReference>
<evidence type="ECO:0000256" key="8">
    <source>
        <dbReference type="ARBA" id="ARBA00023294"/>
    </source>
</evidence>
<sequence length="1067" mass="119401">MKGQQGNNVFVAPTVTPTSGEGGGGEKKSTINSELWHACAGPLVSLPPVGSLVVYFPQGHSEQVAASMQKDVKAPIPNYPNLPSKLICLLHSVTLHADAETDEVYARMSLQPVNPQQQNTTLLSTDYGLKSNNKPQPEFFCKTLTASDTSTHGGFSVPRRAAEKIFPPLDFSMQPPVQELQARDLHANLWTFRHIYRGQPKRHLLTTGWSLFVSGKRLFAGDSILFIRDENSQLLLGIRRANRQPTNISSSVLSCDSMYIGILAAAAHAAANSTPFTIFYNPRVSPSEFVIPLAKYNKAIYSNQLSLGMRFRMMFETEESGTRRYMGTVTGISDLDPVRWKNSQWCNLQVGWDETSVGERRNRVSLWEIEPVSAPFFICPPPIFRSKRPRQPGMPDDEPSDMDNLFKRAMPWLGDEICIKDSQFQNAGGMPGLSLVQWMNMQQNAQNPPVVIKNTQPDYFCPTSVTRGPDLQNQILQQNQFNGDSNNKPPQPPSQQRQQDVLQLNQNLQASTLNQQINQTQNNHHLQSPSLVHHNFQSSQSTALQNQKLQAPLQQQQYILQQKQQQQQKCQIPTQIPPQVNQQFDLPEQHIHFQILQKIQQQQKQQQSLIIQTPPQHRVHENQHKTILENPEVSQHHKIITQQQSSATNVYNVVGSSHISQSTQHPILKSPQLQRNMTEELTGNLIMPPTSGGEQLTTFVNDVLQPETNNGSSNSTTFMHNTDRVKSVASMQILSPGNLKANTTVDEVEKSEKHSKSSSMFIPSEEQIPGTFGTQIDHLESSNSGTSVCLSQTDVQMQHQTCIPMSPFNHSFLFRDTTGLDEIQTGDLRNNVLFGVNIDDSPLCAPDTTDNFLIKGIDSDKDFQNNISIDNLLAEANYNTTKEAQQEISSSIVSQSLGVPDAAAFNSIDSSLNDNCFLNKWSSAPKIQRLRTYTKVYKRGAVGRSIDISRYSGYNELKQDLSRMFSIEGQIEDKQRIGWKLVYVDHENDVLLVGDDPWEEFVICVRCIRILSPQEVEQMSLDGDLGGNACVSNQACSSSGGGNAWRDQQQFDQNSGNLPYAGFYDQL</sequence>
<keyword evidence="6 9" id="KW-0804">Transcription</keyword>
<dbReference type="EMBL" id="LFYR01000555">
    <property type="protein sequence ID" value="KMZ73673.1"/>
    <property type="molecule type" value="Genomic_DNA"/>
</dbReference>
<comment type="subcellular location">
    <subcellularLocation>
        <location evidence="2 9">Nucleus</location>
    </subcellularLocation>
</comment>
<evidence type="ECO:0000256" key="3">
    <source>
        <dbReference type="ARBA" id="ARBA00007853"/>
    </source>
</evidence>
<evidence type="ECO:0000256" key="10">
    <source>
        <dbReference type="SAM" id="MobiDB-lite"/>
    </source>
</evidence>
<evidence type="ECO:0000259" key="11">
    <source>
        <dbReference type="PROSITE" id="PS50863"/>
    </source>
</evidence>
<dbReference type="Gene3D" id="2.40.330.10">
    <property type="entry name" value="DNA-binding pseudobarrel domain"/>
    <property type="match status" value="1"/>
</dbReference>
<dbReference type="CDD" id="cd10017">
    <property type="entry name" value="B3_DNA"/>
    <property type="match status" value="1"/>
</dbReference>
<evidence type="ECO:0000256" key="1">
    <source>
        <dbReference type="ARBA" id="ARBA00003182"/>
    </source>
</evidence>
<dbReference type="InterPro" id="IPR033389">
    <property type="entry name" value="AUX/IAA_dom"/>
</dbReference>
<dbReference type="InterPro" id="IPR010525">
    <property type="entry name" value="ARF_dom"/>
</dbReference>
<dbReference type="PANTHER" id="PTHR31384">
    <property type="entry name" value="AUXIN RESPONSE FACTOR 4-RELATED"/>
    <property type="match status" value="1"/>
</dbReference>
<dbReference type="InterPro" id="IPR053793">
    <property type="entry name" value="PB1-like"/>
</dbReference>
<dbReference type="GO" id="GO:0009734">
    <property type="term" value="P:auxin-activated signaling pathway"/>
    <property type="evidence" value="ECO:0007669"/>
    <property type="project" value="UniProtKB-KW"/>
</dbReference>
<evidence type="ECO:0000256" key="4">
    <source>
        <dbReference type="ARBA" id="ARBA00023015"/>
    </source>
</evidence>
<evidence type="ECO:0000256" key="7">
    <source>
        <dbReference type="ARBA" id="ARBA00023242"/>
    </source>
</evidence>
<protein>
    <recommendedName>
        <fullName evidence="9">Auxin response factor</fullName>
    </recommendedName>
</protein>
<keyword evidence="8 9" id="KW-0927">Auxin signaling pathway</keyword>